<evidence type="ECO:0000256" key="4">
    <source>
        <dbReference type="ARBA" id="ARBA00022540"/>
    </source>
</evidence>
<comment type="similarity">
    <text evidence="2 9">Belongs to the eIF-2B alpha/beta/delta subunits family.</text>
</comment>
<evidence type="ECO:0000256" key="2">
    <source>
        <dbReference type="ARBA" id="ARBA00007251"/>
    </source>
</evidence>
<evidence type="ECO:0000256" key="8">
    <source>
        <dbReference type="ARBA" id="ARBA00046432"/>
    </source>
</evidence>
<accession>A0A0R3RQ61</accession>
<keyword evidence="5" id="KW-0648">Protein biosynthesis</keyword>
<dbReference type="SUPFAM" id="SSF100950">
    <property type="entry name" value="NagB/RpiA/CoA transferase-like"/>
    <property type="match status" value="1"/>
</dbReference>
<dbReference type="Proteomes" id="UP000050640">
    <property type="component" value="Unplaced"/>
</dbReference>
<name>A0A0R3RQ61_9BILA</name>
<dbReference type="PANTHER" id="PTHR45859">
    <property type="entry name" value="TRANSLATION INITIATION FACTOR EIF-2B SUBUNIT BETA"/>
    <property type="match status" value="1"/>
</dbReference>
<dbReference type="GO" id="GO:0005085">
    <property type="term" value="F:guanyl-nucleotide exchange factor activity"/>
    <property type="evidence" value="ECO:0007669"/>
    <property type="project" value="TreeGrafter"/>
</dbReference>
<dbReference type="WBParaSite" id="EEL_0000378501-mRNA-1">
    <property type="protein sequence ID" value="EEL_0000378501-mRNA-1"/>
    <property type="gene ID" value="EEL_0000378501"/>
</dbReference>
<organism evidence="11 12">
    <name type="scientific">Elaeophora elaphi</name>
    <dbReference type="NCBI Taxonomy" id="1147741"/>
    <lineage>
        <taxon>Eukaryota</taxon>
        <taxon>Metazoa</taxon>
        <taxon>Ecdysozoa</taxon>
        <taxon>Nematoda</taxon>
        <taxon>Chromadorea</taxon>
        <taxon>Rhabditida</taxon>
        <taxon>Spirurina</taxon>
        <taxon>Spiruromorpha</taxon>
        <taxon>Filarioidea</taxon>
        <taxon>Onchocercidae</taxon>
        <taxon>Elaeophora</taxon>
    </lineage>
</organism>
<evidence type="ECO:0000256" key="3">
    <source>
        <dbReference type="ARBA" id="ARBA00022490"/>
    </source>
</evidence>
<dbReference type="STRING" id="1147741.A0A0R3RQ61"/>
<comment type="subunit">
    <text evidence="8">Component of the translation initiation factor 2B (eIF2B) complex which is a heterodecamer of two sets of five different subunits: alpha, beta, gamma, delta and epsilon. Subunits alpha, beta and delta comprise a regulatory subcomplex and subunits epsilon and gamma comprise a catalytic subcomplex. Within the complex, the hexameric regulatory complex resides at the center, with the two heterodimeric catalytic subcomplexes bound on opposite sides.</text>
</comment>
<proteinExistence type="inferred from homology"/>
<feature type="compositionally biased region" description="Acidic residues" evidence="10">
    <location>
        <begin position="366"/>
        <end position="409"/>
    </location>
</feature>
<keyword evidence="11" id="KW-1185">Reference proteome</keyword>
<dbReference type="GO" id="GO:0003743">
    <property type="term" value="F:translation initiation factor activity"/>
    <property type="evidence" value="ECO:0007669"/>
    <property type="project" value="UniProtKB-KW"/>
</dbReference>
<dbReference type="InterPro" id="IPR037171">
    <property type="entry name" value="NagB/RpiA_transferase-like"/>
</dbReference>
<evidence type="ECO:0000313" key="12">
    <source>
        <dbReference type="WBParaSite" id="EEL_0000378501-mRNA-1"/>
    </source>
</evidence>
<feature type="region of interest" description="Disordered" evidence="10">
    <location>
        <begin position="359"/>
        <end position="414"/>
    </location>
</feature>
<sequence>MNVIEESTENREVKKEVNQGSARRLFIHQQKNGMRQVSSHKIAVDTLTYVRKIVSLGKYNNAQNLIQLLEKEMKYLLDALPYQFVVSNIILCVIKIICEETGQTTVFGDLMPHDSLNELWETPGRIKVMDPRQLRKSVIVAISEFATEIDTCVEDICAQASDHICTSDVIITHSLSLSSTLRTFFKSARKSQKSFRLLVVDEEIDNSDCLSSVDVLTAMQRATRVFISAVVVFPDGSCLAPAGCLMICLAAKRHAVPVSVCASFYKFTPFFVADIDRIHSFGSATDVIPFIEMGEMEDAQIVNPLFDLIPAELILQYISHTSTFSPSHVYRFIGDYYCHNDIRFKYRFPACRSMAEPGDAVRVDDVENSSDDEEEDEEESSTESDESSAEESSSEDESEEKSSDDDGIDDINVWDSVDDGAQTEEAVEASLQADYTKALNLIVDGRKQRALSIMEELLQHPILQKFQVNINSFNWNEAREEACANQSRVSAMARLFSSLHFNIGRLLDDPIDHLLNALTVYPNDEYLWKYVGEESLKLRDWSMALYAFGNCSSAWSVIRGILIALYNANLFEDCLLKIKSVLEYDKTYFLGRVLKEIIRETNSYWEMKCRQMFNEDPILVQSDDDIKITEKEKELVLNEITSIGKPTPDIEPVFKPVLVDMSTCSDLAEIGIYLCDIYDRIESFSSFSKQAVMICGTNVLDEFEEVTHDVSIDLMDCVNVIQDLIDKIVSVEPTQPASNIRKRSDSGLDWRRRSVRFRAEFNIEESGSEDDKFLIASLLNYSCAHESSIVPLLSMKPSALAGLPAKRAPLNVFMDDRTSVRRCVIYIASKFIDGNGRIFEILEQLLFWYSKNCFCIIITDHLREVIIGCYVRWINNFGNTSLVHGDEFLPIHTMLAELGFEKAMFVCYSSLSSSVEQELCVRILWSIAVNGINTFPFEVCKNHLCMLLATLKSGRNSEINFQSLISGYELINLDTVQNLIAQMERRESLEAIQQLFDSRQFDRVVDIIINNFSWKDVDRSALLSTAMILIDSYLELNDMDGASEWISRLLDFTGGLAGTEEVVTRLKRLVIENICLENISNLVHCIVHLLVLGGYESDTAVWLILYRCAYQLEGEHTVETLSVLYDGGCQMFTSALNILVTAHEAIAKHDKCFVDNHSFPLFVLNEFSIIRAHPAVVEILSSQECMEQSRAFIDEVHQCLFCLYGCPSRRKRQLEEHGGTHNHEPSLKDVENVLSLLLPDKIPPYDGTCSFDLIEFVQKKASSFVEPTENEKEKLFAFDRFIAQAEVHANWPRAESSELRSGVFYQLALHSYRNHKADDAVYYAKLFLLCASTTLPREVFFWDWTVLAIAATSVDEDEMSLHFDCSVFSFRMALFFDPSDRYVIFNFGSALYQINSRIRRYRDKLSMDDIRYRWADRRIKGLLEESRHQFEICRSHLPDGDVDNWRCHYFLAKIAEKCGDALEDVFHHYHESALQLEATGVQYPSRINTKRQEHVEAIEIHYRAYASLVKYLLERETDWNREDLLLMHAFALCFRSHGVCKQKDGDEFSQCPQVKAVVSSLIYKCTESTDSVKGVVEDLIERTALRLEILYLCEEAFNICILRFPHFKSYYRLSQLALYKGDIQEASNYLFSRFLTRKRANFNPDNIFENVITISCEDIDRGDALQYHLARISALAIYICALLDDFESFATLIHTFCTLDFCNNTDYLLKRDLIMLYRSGLIRFLGCIQQKIKNNDVESHLLCLVYDLYQYAERNNVQRLCERIQPVIVSATKKFAGYDEKIEPIMFCKQLYIASKRKLGKRKLSSSAVLPAKSFRLFSIPNSSLTFT</sequence>
<keyword evidence="4" id="KW-0396">Initiation factor</keyword>
<dbReference type="Gene3D" id="3.40.50.10470">
    <property type="entry name" value="Translation initiation factor eif-2b, domain 2"/>
    <property type="match status" value="1"/>
</dbReference>
<dbReference type="InterPro" id="IPR042529">
    <property type="entry name" value="IF_2B-like_C"/>
</dbReference>
<dbReference type="GO" id="GO:0005851">
    <property type="term" value="C:eukaryotic translation initiation factor 2B complex"/>
    <property type="evidence" value="ECO:0007669"/>
    <property type="project" value="TreeGrafter"/>
</dbReference>
<dbReference type="InterPro" id="IPR051855">
    <property type="entry name" value="eIF2B_beta_subunit"/>
</dbReference>
<evidence type="ECO:0000256" key="10">
    <source>
        <dbReference type="SAM" id="MobiDB-lite"/>
    </source>
</evidence>
<dbReference type="PANTHER" id="PTHR45859:SF1">
    <property type="entry name" value="TRANSLATION INITIATION FACTOR EIF-2B SUBUNIT BETA"/>
    <property type="match status" value="1"/>
</dbReference>
<dbReference type="InterPro" id="IPR000649">
    <property type="entry name" value="IF-2B-related"/>
</dbReference>
<evidence type="ECO:0000313" key="11">
    <source>
        <dbReference type="Proteomes" id="UP000050640"/>
    </source>
</evidence>
<comment type="subcellular location">
    <subcellularLocation>
        <location evidence="1">Cytoplasm</location>
        <location evidence="1">Cytosol</location>
    </subcellularLocation>
</comment>
<protein>
    <recommendedName>
        <fullName evidence="6">Translation initiation factor eIF2B subunit beta</fullName>
    </recommendedName>
    <alternativeName>
        <fullName evidence="7">eIF2B GDP-GTP exchange factor subunit beta</fullName>
    </alternativeName>
</protein>
<evidence type="ECO:0000256" key="1">
    <source>
        <dbReference type="ARBA" id="ARBA00004514"/>
    </source>
</evidence>
<dbReference type="Pfam" id="PF01008">
    <property type="entry name" value="IF-2B"/>
    <property type="match status" value="2"/>
</dbReference>
<keyword evidence="3" id="KW-0963">Cytoplasm</keyword>
<evidence type="ECO:0000256" key="6">
    <source>
        <dbReference type="ARBA" id="ARBA00044122"/>
    </source>
</evidence>
<evidence type="ECO:0000256" key="7">
    <source>
        <dbReference type="ARBA" id="ARBA00044228"/>
    </source>
</evidence>
<dbReference type="GO" id="GO:0005829">
    <property type="term" value="C:cytosol"/>
    <property type="evidence" value="ECO:0007669"/>
    <property type="project" value="UniProtKB-SubCell"/>
</dbReference>
<reference evidence="12" key="1">
    <citation type="submission" date="2016-04" db="UniProtKB">
        <authorList>
            <consortium name="WormBaseParasite"/>
        </authorList>
    </citation>
    <scope>IDENTIFICATION</scope>
</reference>
<evidence type="ECO:0000256" key="9">
    <source>
        <dbReference type="RuleBase" id="RU003814"/>
    </source>
</evidence>
<evidence type="ECO:0000256" key="5">
    <source>
        <dbReference type="ARBA" id="ARBA00022917"/>
    </source>
</evidence>